<dbReference type="PANTHER" id="PTHR30126">
    <property type="entry name" value="HTH-TYPE TRANSCRIPTIONAL REGULATOR"/>
    <property type="match status" value="1"/>
</dbReference>
<dbReference type="Pfam" id="PF03466">
    <property type="entry name" value="LysR_substrate"/>
    <property type="match status" value="1"/>
</dbReference>
<dbReference type="InterPro" id="IPR005119">
    <property type="entry name" value="LysR_subst-bd"/>
</dbReference>
<sequence>MEIYQLRSFQAVAQQGHLTQAAEMLHLSQPAVTSHIKALEEALGVSLFVRVSSGVQLTDAGRRLLADAERVLCDMRAMYDHARSMQAMLQGNIRIGTLAVPARLRLGQWLQDVNRRHPLLGIQTRLGLSRELLAEIRRENLDCGFFLGRDEFKGMSTVALAEIGFCVAIPCHLADALGNADWAQMNSTSWLGISPRSTIASMTEELWRQHNIRPKIVGEFDDEASLVELVKSGLGLALLAERTAKRFAADGAFVLWRGGEVVSKSPLQFVYPAIREADPLLRALRDSLRTIWDLP</sequence>
<comment type="caution">
    <text evidence="6">The sequence shown here is derived from an EMBL/GenBank/DDBJ whole genome shotgun (WGS) entry which is preliminary data.</text>
</comment>
<evidence type="ECO:0000259" key="5">
    <source>
        <dbReference type="PROSITE" id="PS50931"/>
    </source>
</evidence>
<comment type="similarity">
    <text evidence="1">Belongs to the LysR transcriptional regulatory family.</text>
</comment>
<evidence type="ECO:0000256" key="4">
    <source>
        <dbReference type="ARBA" id="ARBA00023163"/>
    </source>
</evidence>
<feature type="domain" description="HTH lysR-type" evidence="5">
    <location>
        <begin position="1"/>
        <end position="58"/>
    </location>
</feature>
<keyword evidence="7" id="KW-1185">Reference proteome</keyword>
<dbReference type="RefSeq" id="WP_345929306.1">
    <property type="nucleotide sequence ID" value="NZ_JBDIVF010000009.1"/>
</dbReference>
<keyword evidence="3" id="KW-0238">DNA-binding</keyword>
<dbReference type="Proteomes" id="UP001548590">
    <property type="component" value="Unassembled WGS sequence"/>
</dbReference>
<dbReference type="Pfam" id="PF00126">
    <property type="entry name" value="HTH_1"/>
    <property type="match status" value="1"/>
</dbReference>
<evidence type="ECO:0000256" key="1">
    <source>
        <dbReference type="ARBA" id="ARBA00009437"/>
    </source>
</evidence>
<dbReference type="PANTHER" id="PTHR30126:SF40">
    <property type="entry name" value="HTH-TYPE TRANSCRIPTIONAL REGULATOR GLTR"/>
    <property type="match status" value="1"/>
</dbReference>
<dbReference type="InterPro" id="IPR036390">
    <property type="entry name" value="WH_DNA-bd_sf"/>
</dbReference>
<protein>
    <submittedName>
        <fullName evidence="6">LysR family transcriptional regulator</fullName>
    </submittedName>
</protein>
<keyword evidence="4" id="KW-0804">Transcription</keyword>
<dbReference type="PRINTS" id="PR00039">
    <property type="entry name" value="HTHLYSR"/>
</dbReference>
<organism evidence="6 7">
    <name type="scientific">Uliginosibacterium paludis</name>
    <dbReference type="NCBI Taxonomy" id="1615952"/>
    <lineage>
        <taxon>Bacteria</taxon>
        <taxon>Pseudomonadati</taxon>
        <taxon>Pseudomonadota</taxon>
        <taxon>Betaproteobacteria</taxon>
        <taxon>Rhodocyclales</taxon>
        <taxon>Zoogloeaceae</taxon>
        <taxon>Uliginosibacterium</taxon>
    </lineage>
</organism>
<reference evidence="6 7" key="1">
    <citation type="submission" date="2024-07" db="EMBL/GenBank/DDBJ databases">
        <title>Uliginosibacterium paludis KCTC:42655.</title>
        <authorList>
            <person name="Kim M.K."/>
        </authorList>
    </citation>
    <scope>NUCLEOTIDE SEQUENCE [LARGE SCALE GENOMIC DNA]</scope>
    <source>
        <strain evidence="6 7">KCTC 42655</strain>
    </source>
</reference>
<evidence type="ECO:0000256" key="3">
    <source>
        <dbReference type="ARBA" id="ARBA00023125"/>
    </source>
</evidence>
<dbReference type="CDD" id="cd05466">
    <property type="entry name" value="PBP2_LTTR_substrate"/>
    <property type="match status" value="1"/>
</dbReference>
<gene>
    <name evidence="6" type="ORF">ABVT11_16105</name>
</gene>
<dbReference type="InterPro" id="IPR000847">
    <property type="entry name" value="LysR_HTH_N"/>
</dbReference>
<evidence type="ECO:0000313" key="7">
    <source>
        <dbReference type="Proteomes" id="UP001548590"/>
    </source>
</evidence>
<accession>A0ABV2CTW4</accession>
<dbReference type="SUPFAM" id="SSF53850">
    <property type="entry name" value="Periplasmic binding protein-like II"/>
    <property type="match status" value="1"/>
</dbReference>
<dbReference type="EMBL" id="JBEWLZ010000011">
    <property type="protein sequence ID" value="MET1491362.1"/>
    <property type="molecule type" value="Genomic_DNA"/>
</dbReference>
<evidence type="ECO:0000313" key="6">
    <source>
        <dbReference type="EMBL" id="MET1491362.1"/>
    </source>
</evidence>
<dbReference type="SUPFAM" id="SSF46785">
    <property type="entry name" value="Winged helix' DNA-binding domain"/>
    <property type="match status" value="1"/>
</dbReference>
<keyword evidence="2" id="KW-0805">Transcription regulation</keyword>
<dbReference type="PROSITE" id="PS50931">
    <property type="entry name" value="HTH_LYSR"/>
    <property type="match status" value="1"/>
</dbReference>
<dbReference type="Gene3D" id="3.40.190.290">
    <property type="match status" value="1"/>
</dbReference>
<proteinExistence type="inferred from homology"/>
<dbReference type="Gene3D" id="1.10.10.10">
    <property type="entry name" value="Winged helix-like DNA-binding domain superfamily/Winged helix DNA-binding domain"/>
    <property type="match status" value="1"/>
</dbReference>
<evidence type="ECO:0000256" key="2">
    <source>
        <dbReference type="ARBA" id="ARBA00023015"/>
    </source>
</evidence>
<dbReference type="InterPro" id="IPR036388">
    <property type="entry name" value="WH-like_DNA-bd_sf"/>
</dbReference>
<name>A0ABV2CTW4_9RHOO</name>